<gene>
    <name evidence="1" type="ORF">THII_2014</name>
</gene>
<dbReference type="OrthoDB" id="9897106at2"/>
<proteinExistence type="predicted"/>
<sequence>MSLKIGVPPPQKMEEGSMSYQIYTQLDEILSPPLQASMSAEQLNDVRAGWKKLAYAIAKGVIEHLTANLEIYGIETKGDLPIKGNTGTALPNNHLHALDLSIPQVNFKQSNEGIGHVK</sequence>
<keyword evidence="2" id="KW-1185">Reference proteome</keyword>
<dbReference type="EMBL" id="AP014633">
    <property type="protein sequence ID" value="BAP56311.1"/>
    <property type="molecule type" value="Genomic_DNA"/>
</dbReference>
<dbReference type="KEGG" id="tig:THII_2014"/>
<protein>
    <submittedName>
        <fullName evidence="1">Uncharacterized protein</fullName>
    </submittedName>
</protein>
<dbReference type="AlphaFoldDB" id="A0A090BV64"/>
<evidence type="ECO:0000313" key="2">
    <source>
        <dbReference type="Proteomes" id="UP000031623"/>
    </source>
</evidence>
<dbReference type="STRING" id="40754.THII_2014"/>
<organism evidence="1 2">
    <name type="scientific">Thioploca ingrica</name>
    <dbReference type="NCBI Taxonomy" id="40754"/>
    <lineage>
        <taxon>Bacteria</taxon>
        <taxon>Pseudomonadati</taxon>
        <taxon>Pseudomonadota</taxon>
        <taxon>Gammaproteobacteria</taxon>
        <taxon>Thiotrichales</taxon>
        <taxon>Thiotrichaceae</taxon>
        <taxon>Thioploca</taxon>
    </lineage>
</organism>
<dbReference type="HOGENOM" id="CLU_2072073_0_0_6"/>
<reference evidence="1 2" key="1">
    <citation type="journal article" date="2014" name="ISME J.">
        <title>Ecophysiology of Thioploca ingrica as revealed by the complete genome sequence supplemented with proteomic evidence.</title>
        <authorList>
            <person name="Kojima H."/>
            <person name="Ogura Y."/>
            <person name="Yamamoto N."/>
            <person name="Togashi T."/>
            <person name="Mori H."/>
            <person name="Watanabe T."/>
            <person name="Nemoto F."/>
            <person name="Kurokawa K."/>
            <person name="Hayashi T."/>
            <person name="Fukui M."/>
        </authorList>
    </citation>
    <scope>NUCLEOTIDE SEQUENCE [LARGE SCALE GENOMIC DNA]</scope>
</reference>
<evidence type="ECO:0000313" key="1">
    <source>
        <dbReference type="EMBL" id="BAP56311.1"/>
    </source>
</evidence>
<name>A0A090BV64_9GAMM</name>
<dbReference type="Proteomes" id="UP000031623">
    <property type="component" value="Chromosome"/>
</dbReference>
<accession>A0A090BV64</accession>